<gene>
    <name evidence="2" type="ORF">PAT3040_01187</name>
</gene>
<keyword evidence="1" id="KW-0472">Membrane</keyword>
<dbReference type="AlphaFoldDB" id="A0A2R5EJE2"/>
<evidence type="ECO:0000313" key="2">
    <source>
        <dbReference type="EMBL" id="GBG06657.1"/>
    </source>
</evidence>
<protein>
    <submittedName>
        <fullName evidence="2">Uncharacterized protein</fullName>
    </submittedName>
</protein>
<dbReference type="EMBL" id="BDQX01000054">
    <property type="protein sequence ID" value="GBG06657.1"/>
    <property type="molecule type" value="Genomic_DNA"/>
</dbReference>
<keyword evidence="1" id="KW-1133">Transmembrane helix</keyword>
<keyword evidence="3" id="KW-1185">Reference proteome</keyword>
<comment type="caution">
    <text evidence="2">The sequence shown here is derived from an EMBL/GenBank/DDBJ whole genome shotgun (WGS) entry which is preliminary data.</text>
</comment>
<feature type="transmembrane region" description="Helical" evidence="1">
    <location>
        <begin position="29"/>
        <end position="48"/>
    </location>
</feature>
<dbReference type="Proteomes" id="UP000245202">
    <property type="component" value="Unassembled WGS sequence"/>
</dbReference>
<evidence type="ECO:0000313" key="3">
    <source>
        <dbReference type="Proteomes" id="UP000245202"/>
    </source>
</evidence>
<name>A0A2R5EJE2_9BACL</name>
<accession>A0A2R5EJE2</accession>
<evidence type="ECO:0000256" key="1">
    <source>
        <dbReference type="SAM" id="Phobius"/>
    </source>
</evidence>
<organism evidence="2 3">
    <name type="scientific">Paenibacillus agaridevorans</name>
    <dbReference type="NCBI Taxonomy" id="171404"/>
    <lineage>
        <taxon>Bacteria</taxon>
        <taxon>Bacillati</taxon>
        <taxon>Bacillota</taxon>
        <taxon>Bacilli</taxon>
        <taxon>Bacillales</taxon>
        <taxon>Paenibacillaceae</taxon>
        <taxon>Paenibacillus</taxon>
    </lineage>
</organism>
<reference evidence="2 3" key="1">
    <citation type="submission" date="2017-08" db="EMBL/GenBank/DDBJ databases">
        <title>Substantial Increase in Enzyme Production by Combined Drug-Resistance Mutations in Paenibacillus agaridevorans.</title>
        <authorList>
            <person name="Tanaka Y."/>
            <person name="Funane K."/>
            <person name="Hosaka T."/>
            <person name="Shiwa Y."/>
            <person name="Fujita N."/>
            <person name="Miyazaki T."/>
            <person name="Yoshikawa H."/>
            <person name="Murakami K."/>
            <person name="Kasahara K."/>
            <person name="Inaoka T."/>
            <person name="Hiraga Y."/>
            <person name="Ochi K."/>
        </authorList>
    </citation>
    <scope>NUCLEOTIDE SEQUENCE [LARGE SCALE GENOMIC DNA]</scope>
    <source>
        <strain evidence="2 3">T-3040</strain>
    </source>
</reference>
<dbReference type="Gene3D" id="3.30.360.40">
    <property type="entry name" value="YwmB-like"/>
    <property type="match status" value="1"/>
</dbReference>
<keyword evidence="1" id="KW-0812">Transmembrane</keyword>
<dbReference type="RefSeq" id="WP_108991877.1">
    <property type="nucleotide sequence ID" value="NZ_BDQX01000054.1"/>
</dbReference>
<proteinExistence type="predicted"/>
<sequence length="291" mass="31505">MYVPRNSLLNRDVAEAARHGRSRRPRNKYGVAFASAMLVLLLIAALVLQKSESKDQAAAPARYAHDLAQLWSWSDSVLAGGAKTAEWTLRFDALLSEGMSLAQLSDSVFSDVDGVIKTERIVTNGGNSVSGHYFALLGESTDAARLSLHQTGQSDNGMTVILLLESGVEDSTEQGLQAALKQLGSLLAKMSDEWTLTMKTHGYSDKQEGAKTLERIARGRILEQYEDGGTRSVTMLSDALLSSKALGNNRHANLQVAEHRSTETARNELTIGVPLISGDFSSVRTAEERAD</sequence>